<protein>
    <submittedName>
        <fullName evidence="1">Putative gamma-glutamyltransferase</fullName>
    </submittedName>
</protein>
<accession>A0A4D5S2N7</accession>
<dbReference type="Gene3D" id="1.10.246.230">
    <property type="match status" value="1"/>
</dbReference>
<dbReference type="OrthoDB" id="6413471at2759"/>
<keyword evidence="1" id="KW-0808">Transferase</keyword>
<dbReference type="Pfam" id="PF01019">
    <property type="entry name" value="G_glu_transpept"/>
    <property type="match status" value="1"/>
</dbReference>
<dbReference type="VEuPathDB" id="VectorBase:ISCP_035567"/>
<dbReference type="SUPFAM" id="SSF56235">
    <property type="entry name" value="N-terminal nucleophile aminohydrolases (Ntn hydrolases)"/>
    <property type="match status" value="1"/>
</dbReference>
<evidence type="ECO:0000313" key="1">
    <source>
        <dbReference type="EMBL" id="MOY43274.1"/>
    </source>
</evidence>
<dbReference type="AlphaFoldDB" id="A0A4D5S2N7"/>
<name>A0A4D5S2N7_IXOSC</name>
<dbReference type="VEuPathDB" id="VectorBase:ISCW010660"/>
<dbReference type="InterPro" id="IPR052896">
    <property type="entry name" value="GGT-like_enzyme"/>
</dbReference>
<dbReference type="InterPro" id="IPR043137">
    <property type="entry name" value="GGT_ssub_C"/>
</dbReference>
<sequence>MRRGGSAGDAAVAMAAVLQVVSPIASGVGGDCFGIFYDASTGTIRCLDGSGRSPAALTKEHLIAAETDGFIKADSRGLLATVPGAVKAWYENVEHFGSRKLSMSEILEPAVRFAKEGFPLSLPGAFLWERAKPKLLRMQGGRAYLIDGETVPSPGDILNNVPMAGLLKRIADEGPSALYTGPVAQNIVEAVAEVGGLMTLDDLRKHLESSEPTVLPAISTTYRGTTVHTTPLPSQGAILLDALNILELFDLQPTKSNPAKYYHLVIEAMRLASEDGLLHVADPQYSKIDQLIRKEHGEKRKELLDVERFVPRCSKDLPNGKQGGTTFMAAVDPRGNACSFITSIAHPFGCTTVPEYGFGVHARGDGFNTMLGHPNCAAPCKKPFHSLMPVLVTDSSSGKLLSLLGTMGGTAQPQAILQVLLNMVEHGLNPQEAIDKPRLRIGWSRNFHPDDPLTVEDDVDAELIEGLKERGHAFKQVVSGIDRSDMGHVHVIARGRWWDPEKRGSDGQGTEDGVLWCGADQRCGGVPMAY</sequence>
<dbReference type="PANTHER" id="PTHR43881">
    <property type="entry name" value="GAMMA-GLUTAMYLTRANSPEPTIDASE (AFU_ORTHOLOGUE AFUA_4G13580)"/>
    <property type="match status" value="1"/>
</dbReference>
<dbReference type="PRINTS" id="PR01210">
    <property type="entry name" value="GGTRANSPTASE"/>
</dbReference>
<dbReference type="InterPro" id="IPR029055">
    <property type="entry name" value="Ntn_hydrolases_N"/>
</dbReference>
<reference evidence="1" key="1">
    <citation type="submission" date="2019-04" db="EMBL/GenBank/DDBJ databases">
        <title>An insight into the mialome of Ixodes scapularis.</title>
        <authorList>
            <person name="Ribeiro J.M."/>
            <person name="Mather T.N."/>
            <person name="Karim S."/>
        </authorList>
    </citation>
    <scope>NUCLEOTIDE SEQUENCE</scope>
</reference>
<dbReference type="PANTHER" id="PTHR43881:SF1">
    <property type="entry name" value="GAMMA-GLUTAMYLTRANSPEPTIDASE (AFU_ORTHOLOGUE AFUA_4G13580)"/>
    <property type="match status" value="1"/>
</dbReference>
<dbReference type="GO" id="GO:0016740">
    <property type="term" value="F:transferase activity"/>
    <property type="evidence" value="ECO:0007669"/>
    <property type="project" value="UniProtKB-KW"/>
</dbReference>
<dbReference type="Gene3D" id="3.60.20.40">
    <property type="match status" value="1"/>
</dbReference>
<dbReference type="VEuPathDB" id="VectorBase:ISCI010660"/>
<proteinExistence type="predicted"/>
<dbReference type="EMBL" id="GHJT01009303">
    <property type="protein sequence ID" value="MOY43274.1"/>
    <property type="molecule type" value="Transcribed_RNA"/>
</dbReference>
<organism evidence="1">
    <name type="scientific">Ixodes scapularis</name>
    <name type="common">Black-legged tick</name>
    <name type="synonym">Deer tick</name>
    <dbReference type="NCBI Taxonomy" id="6945"/>
    <lineage>
        <taxon>Eukaryota</taxon>
        <taxon>Metazoa</taxon>
        <taxon>Ecdysozoa</taxon>
        <taxon>Arthropoda</taxon>
        <taxon>Chelicerata</taxon>
        <taxon>Arachnida</taxon>
        <taxon>Acari</taxon>
        <taxon>Parasitiformes</taxon>
        <taxon>Ixodida</taxon>
        <taxon>Ixodoidea</taxon>
        <taxon>Ixodidae</taxon>
        <taxon>Ixodinae</taxon>
        <taxon>Ixodes</taxon>
    </lineage>
</organism>